<protein>
    <submittedName>
        <fullName evidence="3">Gfo/Idh/MocA family oxidoreductase</fullName>
    </submittedName>
</protein>
<dbReference type="Gene3D" id="3.40.50.720">
    <property type="entry name" value="NAD(P)-binding Rossmann-like Domain"/>
    <property type="match status" value="1"/>
</dbReference>
<reference evidence="3 4" key="1">
    <citation type="journal article" date="2014" name="Int. J. Syst. Evol. Microbiol.">
        <title>Complete genome sequence of Corynebacterium casei LMG S-19264T (=DSM 44701T), isolated from a smear-ripened cheese.</title>
        <authorList>
            <consortium name="US DOE Joint Genome Institute (JGI-PGF)"/>
            <person name="Walter F."/>
            <person name="Albersmeier A."/>
            <person name="Kalinowski J."/>
            <person name="Ruckert C."/>
        </authorList>
    </citation>
    <scope>NUCLEOTIDE SEQUENCE [LARGE SCALE GENOMIC DNA]</scope>
    <source>
        <strain evidence="3 4">CECT 8670</strain>
    </source>
</reference>
<comment type="caution">
    <text evidence="3">The sequence shown here is derived from an EMBL/GenBank/DDBJ whole genome shotgun (WGS) entry which is preliminary data.</text>
</comment>
<evidence type="ECO:0000313" key="4">
    <source>
        <dbReference type="Proteomes" id="UP001228636"/>
    </source>
</evidence>
<dbReference type="SUPFAM" id="SSF55347">
    <property type="entry name" value="Glyceraldehyde-3-phosphate dehydrogenase-like, C-terminal domain"/>
    <property type="match status" value="1"/>
</dbReference>
<dbReference type="Pfam" id="PF01408">
    <property type="entry name" value="GFO_IDH_MocA"/>
    <property type="match status" value="1"/>
</dbReference>
<evidence type="ECO:0000259" key="2">
    <source>
        <dbReference type="Pfam" id="PF02894"/>
    </source>
</evidence>
<evidence type="ECO:0000259" key="1">
    <source>
        <dbReference type="Pfam" id="PF01408"/>
    </source>
</evidence>
<dbReference type="AlphaFoldDB" id="A0AAJ1VGN9"/>
<dbReference type="InterPro" id="IPR036291">
    <property type="entry name" value="NAD(P)-bd_dom_sf"/>
</dbReference>
<dbReference type="RefSeq" id="WP_261973163.1">
    <property type="nucleotide sequence ID" value="NZ_CP103460.1"/>
</dbReference>
<organism evidence="3 4">
    <name type="scientific">Polaribacter sejongensis</name>
    <dbReference type="NCBI Taxonomy" id="985043"/>
    <lineage>
        <taxon>Bacteria</taxon>
        <taxon>Pseudomonadati</taxon>
        <taxon>Bacteroidota</taxon>
        <taxon>Flavobacteriia</taxon>
        <taxon>Flavobacteriales</taxon>
        <taxon>Flavobacteriaceae</taxon>
    </lineage>
</organism>
<accession>A0AAJ1VGN9</accession>
<feature type="domain" description="Gfo/Idh/MocA-like oxidoreductase N-terminal" evidence="1">
    <location>
        <begin position="8"/>
        <end position="119"/>
    </location>
</feature>
<proteinExistence type="predicted"/>
<dbReference type="Proteomes" id="UP001228636">
    <property type="component" value="Unassembled WGS sequence"/>
</dbReference>
<evidence type="ECO:0000313" key="3">
    <source>
        <dbReference type="EMBL" id="MDN3619494.1"/>
    </source>
</evidence>
<gene>
    <name evidence="3" type="ORF">QWY81_08530</name>
</gene>
<dbReference type="EMBL" id="JAUFQH010000006">
    <property type="protein sequence ID" value="MDN3619494.1"/>
    <property type="molecule type" value="Genomic_DNA"/>
</dbReference>
<dbReference type="InterPro" id="IPR051317">
    <property type="entry name" value="Gfo/Idh/MocA_oxidoreduct"/>
</dbReference>
<dbReference type="PANTHER" id="PTHR43708:SF7">
    <property type="entry name" value="OXIDOREDUCTASE"/>
    <property type="match status" value="1"/>
</dbReference>
<dbReference type="Gene3D" id="3.30.360.10">
    <property type="entry name" value="Dihydrodipicolinate Reductase, domain 2"/>
    <property type="match status" value="1"/>
</dbReference>
<dbReference type="PANTHER" id="PTHR43708">
    <property type="entry name" value="CONSERVED EXPRESSED OXIDOREDUCTASE (EUROFUNG)"/>
    <property type="match status" value="1"/>
</dbReference>
<dbReference type="GO" id="GO:0000166">
    <property type="term" value="F:nucleotide binding"/>
    <property type="evidence" value="ECO:0007669"/>
    <property type="project" value="InterPro"/>
</dbReference>
<name>A0AAJ1VGN9_9FLAO</name>
<dbReference type="Pfam" id="PF02894">
    <property type="entry name" value="GFO_IDH_MocA_C"/>
    <property type="match status" value="1"/>
</dbReference>
<dbReference type="InterPro" id="IPR004104">
    <property type="entry name" value="Gfo/Idh/MocA-like_OxRdtase_C"/>
</dbReference>
<sequence length="338" mass="38293">MNKNVLKTGVFSFGMSGQIFHAPFINEHPNFELSAVVERSSKKAHLTYPTIKSYDSIDELLANSEIELVIINTPNTTHFEFALKALQAKKHVLLEKPFTVNSPEAKQLFAAAKKYNRSVLAYQNRRYDSDFLSVKSVLDSGKLGQLVEFHLRYDRYKYDIGPKATKETPVPGSGLAYDLGPHLLDAVISVFGIPLEWKKQLGKFRPNTQVDDFAHFHLIYPNGLQVFITTSLLVTEPQPAFILHGTKGSYIKQRADVQEQQLQEGMKPSNPLFGIEEVKNQGVLTYFNDEGIKKQENIVSEKSSYMQVFDDVYNAIREGKPYPVTEAQIMQQLEILES</sequence>
<feature type="domain" description="Gfo/Idh/MocA-like oxidoreductase C-terminal" evidence="2">
    <location>
        <begin position="135"/>
        <end position="337"/>
    </location>
</feature>
<dbReference type="SUPFAM" id="SSF51735">
    <property type="entry name" value="NAD(P)-binding Rossmann-fold domains"/>
    <property type="match status" value="1"/>
</dbReference>
<dbReference type="InterPro" id="IPR000683">
    <property type="entry name" value="Gfo/Idh/MocA-like_OxRdtase_N"/>
</dbReference>